<dbReference type="STRING" id="981085.W9QRD6"/>
<dbReference type="Pfam" id="PF12937">
    <property type="entry name" value="F-box-like"/>
    <property type="match status" value="1"/>
</dbReference>
<dbReference type="PANTHER" id="PTHR34049:SF1">
    <property type="entry name" value="F-BOX PROTEIN SKIP27"/>
    <property type="match status" value="1"/>
</dbReference>
<dbReference type="InterPro" id="IPR045286">
    <property type="entry name" value="FBS1-like"/>
</dbReference>
<dbReference type="PANTHER" id="PTHR34049">
    <property type="entry name" value="F-BOX PROTEIN SKIP27"/>
    <property type="match status" value="1"/>
</dbReference>
<dbReference type="InterPro" id="IPR001810">
    <property type="entry name" value="F-box_dom"/>
</dbReference>
<dbReference type="EMBL" id="KE344055">
    <property type="protein sequence ID" value="EXB51823.1"/>
    <property type="molecule type" value="Genomic_DNA"/>
</dbReference>
<accession>W9QRD6</accession>
<dbReference type="AlphaFoldDB" id="W9QRD6"/>
<dbReference type="OrthoDB" id="786450at2759"/>
<dbReference type="KEGG" id="mnt:21389827"/>
<gene>
    <name evidence="2" type="ORF">L484_006396</name>
</gene>
<dbReference type="SUPFAM" id="SSF81383">
    <property type="entry name" value="F-box domain"/>
    <property type="match status" value="1"/>
</dbReference>
<evidence type="ECO:0000313" key="2">
    <source>
        <dbReference type="EMBL" id="EXB51823.1"/>
    </source>
</evidence>
<sequence>MALGKKCRSFTGPKRGGFVGDEGLELGPVRYFSTSFGRKRIVISNLSGDSSPKTPTKKRCGGMNTVVMDLERSPLEALPNDVLVRILCGVDHEDLNQLSHVSKSIREATLVAKQSHFAYSTPKKVRAFRTAIDLEDSGDVGDEIETPNAPKQSRPIKSRLFGKNLDSISVNLFN</sequence>
<dbReference type="CDD" id="cd09917">
    <property type="entry name" value="F-box_SF"/>
    <property type="match status" value="1"/>
</dbReference>
<feature type="domain" description="F-box" evidence="1">
    <location>
        <begin position="72"/>
        <end position="120"/>
    </location>
</feature>
<dbReference type="InterPro" id="IPR036047">
    <property type="entry name" value="F-box-like_dom_sf"/>
</dbReference>
<protein>
    <submittedName>
        <fullName evidence="2">F-box protein SKIP27</fullName>
    </submittedName>
</protein>
<keyword evidence="3" id="KW-1185">Reference proteome</keyword>
<reference evidence="3" key="1">
    <citation type="submission" date="2013-01" db="EMBL/GenBank/DDBJ databases">
        <title>Draft Genome Sequence of a Mulberry Tree, Morus notabilis C.K. Schneid.</title>
        <authorList>
            <person name="He N."/>
            <person name="Zhao S."/>
        </authorList>
    </citation>
    <scope>NUCLEOTIDE SEQUENCE</scope>
</reference>
<organism evidence="2 3">
    <name type="scientific">Morus notabilis</name>
    <dbReference type="NCBI Taxonomy" id="981085"/>
    <lineage>
        <taxon>Eukaryota</taxon>
        <taxon>Viridiplantae</taxon>
        <taxon>Streptophyta</taxon>
        <taxon>Embryophyta</taxon>
        <taxon>Tracheophyta</taxon>
        <taxon>Spermatophyta</taxon>
        <taxon>Magnoliopsida</taxon>
        <taxon>eudicotyledons</taxon>
        <taxon>Gunneridae</taxon>
        <taxon>Pentapetalae</taxon>
        <taxon>rosids</taxon>
        <taxon>fabids</taxon>
        <taxon>Rosales</taxon>
        <taxon>Moraceae</taxon>
        <taxon>Moreae</taxon>
        <taxon>Morus</taxon>
    </lineage>
</organism>
<dbReference type="Proteomes" id="UP000030645">
    <property type="component" value="Unassembled WGS sequence"/>
</dbReference>
<evidence type="ECO:0000313" key="3">
    <source>
        <dbReference type="Proteomes" id="UP000030645"/>
    </source>
</evidence>
<name>W9QRD6_9ROSA</name>
<proteinExistence type="predicted"/>
<evidence type="ECO:0000259" key="1">
    <source>
        <dbReference type="PROSITE" id="PS50181"/>
    </source>
</evidence>
<dbReference type="eggNOG" id="ENOG502S1WN">
    <property type="taxonomic scope" value="Eukaryota"/>
</dbReference>
<dbReference type="PROSITE" id="PS50181">
    <property type="entry name" value="FBOX"/>
    <property type="match status" value="1"/>
</dbReference>